<sequence length="633" mass="72436">MTFLEKLLTYRDKENDLNWEGSFLDYLQLVRENPRIAGTSHELVYRMIEAAGITELGDGRREYAFFSGTLFGLEDAIQLLVEEYFRPSAQRLDVRKRLLLLMGPVSGGKSTLVTLMKNGLESFTRTPEGAVYAIKGCPMQEEPLHLIPRELREEFRKEYGVHIEGDLCPVCRMTLEQEYGGRIEEMPVVRVLFSESDRTGIGTFAPSDPKSQDIADLTGSIDFSTITRYGSESDPRAYRFDGELNKANRGLMEFQEILKCDEKFLWNLLSLTQEGNFKAGRFALISADELIIAHTNETEYRAFISNKKNEALHSRMIVMRIPYNLKAGQEERIYRKLVDASGLNNQVHLAPGALWTASVFTVMSRLKEPKKPGIDLVKKMYLYDGVEVDGVKKADVDELMREHPDEGMSGVDPRYVINRISSALIKGSKSCINALDVLRSLKEGLDQHPSISREERERLLNLITLARKEYDHKAKTEVQRAFVYSFEESAHTMLNNYLDNVEAYCSGHKMKDPITSEERDPDEKLMRSIEEQIGVTENQKRAFREEILIKISSFARRGRQFEYTSHEPLKDAIEKKLFADLKDVIKITTSTLNPDETQVKRMNEVSKRLIEHHGYCATCANELMKYVGSLLNR</sequence>
<dbReference type="InterPro" id="IPR010650">
    <property type="entry name" value="PrkA_C"/>
</dbReference>
<dbReference type="EMBL" id="CP009286">
    <property type="protein sequence ID" value="AIQ62011.1"/>
    <property type="molecule type" value="Genomic_DNA"/>
</dbReference>
<dbReference type="RefSeq" id="WP_038693054.1">
    <property type="nucleotide sequence ID" value="NZ_CP009286.1"/>
</dbReference>
<accession>A0A089LKF6</accession>
<dbReference type="OrthoDB" id="9761914at2"/>
<organism evidence="2 3">
    <name type="scientific">Paenibacillus stellifer</name>
    <dbReference type="NCBI Taxonomy" id="169760"/>
    <lineage>
        <taxon>Bacteria</taxon>
        <taxon>Bacillati</taxon>
        <taxon>Bacillota</taxon>
        <taxon>Bacilli</taxon>
        <taxon>Bacillales</taxon>
        <taxon>Paenibacillaceae</taxon>
        <taxon>Paenibacillus</taxon>
    </lineage>
</organism>
<dbReference type="STRING" id="169760.PSTEL_01615"/>
<dbReference type="SUPFAM" id="SSF52540">
    <property type="entry name" value="P-loop containing nucleoside triphosphate hydrolases"/>
    <property type="match status" value="1"/>
</dbReference>
<dbReference type="SMART" id="SM00763">
    <property type="entry name" value="AAA_PrkA"/>
    <property type="match status" value="1"/>
</dbReference>
<name>A0A089LKF6_9BACL</name>
<dbReference type="Pfam" id="PF06798">
    <property type="entry name" value="PrkA"/>
    <property type="match status" value="1"/>
</dbReference>
<proteinExistence type="predicted"/>
<dbReference type="Gene3D" id="3.40.50.300">
    <property type="entry name" value="P-loop containing nucleotide triphosphate hydrolases"/>
    <property type="match status" value="1"/>
</dbReference>
<evidence type="ECO:0000313" key="2">
    <source>
        <dbReference type="EMBL" id="AIQ62011.1"/>
    </source>
</evidence>
<evidence type="ECO:0000313" key="3">
    <source>
        <dbReference type="Proteomes" id="UP000029507"/>
    </source>
</evidence>
<dbReference type="KEGG" id="pste:PSTEL_01615"/>
<keyword evidence="3" id="KW-1185">Reference proteome</keyword>
<dbReference type="InterPro" id="IPR027417">
    <property type="entry name" value="P-loop_NTPase"/>
</dbReference>
<gene>
    <name evidence="2" type="ORF">PSTEL_01615</name>
</gene>
<dbReference type="InterPro" id="IPR013153">
    <property type="entry name" value="Prk_AAA"/>
</dbReference>
<dbReference type="PANTHER" id="PTHR30267">
    <property type="entry name" value="PROTEIN KINASE PRKA"/>
    <property type="match status" value="1"/>
</dbReference>
<dbReference type="InterPro" id="IPR016230">
    <property type="entry name" value="PrkA/YeaG"/>
</dbReference>
<dbReference type="PIRSF" id="PIRSF000549">
    <property type="entry name" value="Ser_prot_kin"/>
    <property type="match status" value="1"/>
</dbReference>
<dbReference type="HOGENOM" id="CLU_028588_2_0_9"/>
<dbReference type="GO" id="GO:0004672">
    <property type="term" value="F:protein kinase activity"/>
    <property type="evidence" value="ECO:0007669"/>
    <property type="project" value="InterPro"/>
</dbReference>
<protein>
    <submittedName>
        <fullName evidence="2">Protein prkA</fullName>
    </submittedName>
</protein>
<reference evidence="2 3" key="1">
    <citation type="submission" date="2014-08" db="EMBL/GenBank/DDBJ databases">
        <title>Comparative genomics of the Paenibacillus odorifer group.</title>
        <authorList>
            <person name="den Bakker H.C."/>
            <person name="Tsai Y.-C."/>
            <person name="Martin N."/>
            <person name="Korlach J."/>
            <person name="Wiedmann M."/>
        </authorList>
    </citation>
    <scope>NUCLEOTIDE SEQUENCE [LARGE SCALE GENOMIC DNA]</scope>
    <source>
        <strain evidence="2 3">DSM 14472</strain>
    </source>
</reference>
<feature type="domain" description="PrkA AAA" evidence="1">
    <location>
        <begin position="21"/>
        <end position="373"/>
    </location>
</feature>
<dbReference type="Pfam" id="PF08298">
    <property type="entry name" value="AAA_PrkA"/>
    <property type="match status" value="1"/>
</dbReference>
<dbReference type="PANTHER" id="PTHR30267:SF2">
    <property type="entry name" value="PROTEIN PRKA"/>
    <property type="match status" value="1"/>
</dbReference>
<dbReference type="Proteomes" id="UP000029507">
    <property type="component" value="Chromosome"/>
</dbReference>
<dbReference type="AlphaFoldDB" id="A0A089LKF6"/>
<evidence type="ECO:0000259" key="1">
    <source>
        <dbReference type="SMART" id="SM00763"/>
    </source>
</evidence>